<feature type="transmembrane region" description="Helical" evidence="1">
    <location>
        <begin position="96"/>
        <end position="114"/>
    </location>
</feature>
<dbReference type="InterPro" id="IPR054331">
    <property type="entry name" value="LiaF_TM"/>
</dbReference>
<keyword evidence="5" id="KW-1185">Reference proteome</keyword>
<dbReference type="Pfam" id="PF22570">
    <property type="entry name" value="LiaF-TM"/>
    <property type="match status" value="1"/>
</dbReference>
<dbReference type="KEGG" id="ppn:Palpr_1917"/>
<evidence type="ECO:0000259" key="2">
    <source>
        <dbReference type="Pfam" id="PF09922"/>
    </source>
</evidence>
<dbReference type="PANTHER" id="PTHR40763:SF5">
    <property type="entry name" value="MEMBRANE PROTEIN"/>
    <property type="match status" value="1"/>
</dbReference>
<proteinExistence type="predicted"/>
<keyword evidence="1" id="KW-0472">Membrane</keyword>
<dbReference type="STRING" id="694427.Palpr_1917"/>
<dbReference type="RefSeq" id="WP_013445425.1">
    <property type="nucleotide sequence ID" value="NC_014734.1"/>
</dbReference>
<feature type="domain" description="LiaF transmembrane" evidence="3">
    <location>
        <begin position="19"/>
        <end position="112"/>
    </location>
</feature>
<keyword evidence="1" id="KW-0812">Transmembrane</keyword>
<dbReference type="InterPro" id="IPR024425">
    <property type="entry name" value="LiaF-like_C"/>
</dbReference>
<evidence type="ECO:0000256" key="1">
    <source>
        <dbReference type="SAM" id="Phobius"/>
    </source>
</evidence>
<evidence type="ECO:0000313" key="4">
    <source>
        <dbReference type="EMBL" id="ADQ80056.1"/>
    </source>
</evidence>
<feature type="transmembrane region" description="Helical" evidence="1">
    <location>
        <begin position="12"/>
        <end position="32"/>
    </location>
</feature>
<accession>E4T5R2</accession>
<evidence type="ECO:0000259" key="3">
    <source>
        <dbReference type="Pfam" id="PF22570"/>
    </source>
</evidence>
<dbReference type="Proteomes" id="UP000008718">
    <property type="component" value="Chromosome"/>
</dbReference>
<dbReference type="HOGENOM" id="CLU_075538_0_1_10"/>
<feature type="transmembrane region" description="Helical" evidence="1">
    <location>
        <begin position="66"/>
        <end position="84"/>
    </location>
</feature>
<name>E4T5R2_PALPW</name>
<evidence type="ECO:0000313" key="5">
    <source>
        <dbReference type="Proteomes" id="UP000008718"/>
    </source>
</evidence>
<dbReference type="AlphaFoldDB" id="E4T5R2"/>
<dbReference type="OrthoDB" id="129627at2"/>
<dbReference type="PANTHER" id="PTHR40763">
    <property type="entry name" value="MEMBRANE PROTEIN-RELATED"/>
    <property type="match status" value="1"/>
</dbReference>
<dbReference type="eggNOG" id="COG4758">
    <property type="taxonomic scope" value="Bacteria"/>
</dbReference>
<dbReference type="EMBL" id="CP002345">
    <property type="protein sequence ID" value="ADQ80056.1"/>
    <property type="molecule type" value="Genomic_DNA"/>
</dbReference>
<sequence>MDNEVKNSFRSGYTRGLGFGLALMIIGIVYLGSNFGLIPFPLKNIIISWQMLLIFIGVVHFFKRKFISGVIFLFVGGFFILPKVFPALDVNFQQNFWPLILIAAGTVIILQRVFGPRFLSERWSDEWSHSHHHRHHRHWRDERNDYREGRHKWEASKESFSKNSIFGSGDHIVLDPEFKGGDLNAVFGGITLDLRRTNLPVGETVVEVNAVFGGVTIYVPVDWHVETHLDTVFGGFQDNRMPKEPLDTTRKLIIVGSCVFGGGELRN</sequence>
<reference key="1">
    <citation type="submission" date="2010-11" db="EMBL/GenBank/DDBJ databases">
        <title>The complete genome of Paludibacter propionicigenes DSM 17365.</title>
        <authorList>
            <consortium name="US DOE Joint Genome Institute (JGI-PGF)"/>
            <person name="Lucas S."/>
            <person name="Copeland A."/>
            <person name="Lapidus A."/>
            <person name="Bruce D."/>
            <person name="Goodwin L."/>
            <person name="Pitluck S."/>
            <person name="Kyrpides N."/>
            <person name="Mavromatis K."/>
            <person name="Ivanova N."/>
            <person name="Munk A.C."/>
            <person name="Brettin T."/>
            <person name="Detter J.C."/>
            <person name="Han C."/>
            <person name="Tapia R."/>
            <person name="Land M."/>
            <person name="Hauser L."/>
            <person name="Markowitz V."/>
            <person name="Cheng J.-F."/>
            <person name="Hugenholtz P."/>
            <person name="Woyke T."/>
            <person name="Wu D."/>
            <person name="Gronow S."/>
            <person name="Wellnitz S."/>
            <person name="Brambilla E."/>
            <person name="Klenk H.-P."/>
            <person name="Eisen J.A."/>
        </authorList>
    </citation>
    <scope>NUCLEOTIDE SEQUENCE</scope>
    <source>
        <strain>WB4</strain>
    </source>
</reference>
<reference evidence="4 5" key="2">
    <citation type="journal article" date="2011" name="Stand. Genomic Sci.">
        <title>Complete genome sequence of Paludibacter propionicigenes type strain (WB4).</title>
        <authorList>
            <person name="Gronow S."/>
            <person name="Munk C."/>
            <person name="Lapidus A."/>
            <person name="Nolan M."/>
            <person name="Lucas S."/>
            <person name="Hammon N."/>
            <person name="Deshpande S."/>
            <person name="Cheng J.F."/>
            <person name="Tapia R."/>
            <person name="Han C."/>
            <person name="Goodwin L."/>
            <person name="Pitluck S."/>
            <person name="Liolios K."/>
            <person name="Ivanova N."/>
            <person name="Mavromatis K."/>
            <person name="Mikhailova N."/>
            <person name="Pati A."/>
            <person name="Chen A."/>
            <person name="Palaniappan K."/>
            <person name="Land M."/>
            <person name="Hauser L."/>
            <person name="Chang Y.J."/>
            <person name="Jeffries C.D."/>
            <person name="Brambilla E."/>
            <person name="Rohde M."/>
            <person name="Goker M."/>
            <person name="Detter J.C."/>
            <person name="Woyke T."/>
            <person name="Bristow J."/>
            <person name="Eisen J.A."/>
            <person name="Markowitz V."/>
            <person name="Hugenholtz P."/>
            <person name="Kyrpides N.C."/>
            <person name="Klenk H.P."/>
        </authorList>
    </citation>
    <scope>NUCLEOTIDE SEQUENCE [LARGE SCALE GENOMIC DNA]</scope>
    <source>
        <strain evidence="5">DSM 17365 / JCM 13257 / WB4</strain>
    </source>
</reference>
<keyword evidence="1" id="KW-1133">Transmembrane helix</keyword>
<gene>
    <name evidence="4" type="ordered locus">Palpr_1917</name>
</gene>
<feature type="domain" description="Cell wall-active antibiotics response LiaF-like C-terminal" evidence="2">
    <location>
        <begin position="178"/>
        <end position="237"/>
    </location>
</feature>
<organism evidence="4 5">
    <name type="scientific">Paludibacter propionicigenes (strain DSM 17365 / JCM 13257 / WB4)</name>
    <dbReference type="NCBI Taxonomy" id="694427"/>
    <lineage>
        <taxon>Bacteria</taxon>
        <taxon>Pseudomonadati</taxon>
        <taxon>Bacteroidota</taxon>
        <taxon>Bacteroidia</taxon>
        <taxon>Bacteroidales</taxon>
        <taxon>Paludibacteraceae</taxon>
        <taxon>Paludibacter</taxon>
    </lineage>
</organism>
<dbReference type="Pfam" id="PF09922">
    <property type="entry name" value="LiaF-like_C"/>
    <property type="match status" value="1"/>
</dbReference>
<protein>
    <submittedName>
        <fullName evidence="4">Uncharacterized protein</fullName>
    </submittedName>
</protein>
<feature type="transmembrane region" description="Helical" evidence="1">
    <location>
        <begin position="38"/>
        <end position="59"/>
    </location>
</feature>